<dbReference type="Gene3D" id="3.30.70.1560">
    <property type="entry name" value="Alpha-L RNA-binding motif"/>
    <property type="match status" value="1"/>
</dbReference>
<dbReference type="InterPro" id="IPR042092">
    <property type="entry name" value="PsdUridine_s_RsuA/RluB/E/F_cat"/>
</dbReference>
<evidence type="ECO:0000256" key="2">
    <source>
        <dbReference type="ARBA" id="ARBA00023235"/>
    </source>
</evidence>
<dbReference type="EMBL" id="CP002361">
    <property type="protein sequence ID" value="ADR37463.1"/>
    <property type="molecule type" value="Genomic_DNA"/>
</dbReference>
<evidence type="ECO:0000256" key="4">
    <source>
        <dbReference type="RuleBase" id="RU003887"/>
    </source>
</evidence>
<dbReference type="PROSITE" id="PS01149">
    <property type="entry name" value="PSI_RSU"/>
    <property type="match status" value="1"/>
</dbReference>
<gene>
    <name evidence="6" type="ordered locus">Ocepr_2012</name>
</gene>
<dbReference type="Gene3D" id="3.30.70.580">
    <property type="entry name" value="Pseudouridine synthase I, catalytic domain, N-terminal subdomain"/>
    <property type="match status" value="1"/>
</dbReference>
<dbReference type="AlphaFoldDB" id="E4U551"/>
<name>E4U551_OCEP5</name>
<dbReference type="KEGG" id="opr:Ocepr_2012"/>
<dbReference type="NCBIfam" id="TIGR00093">
    <property type="entry name" value="pseudouridine synthase"/>
    <property type="match status" value="1"/>
</dbReference>
<dbReference type="EC" id="5.4.99.-" evidence="4"/>
<reference evidence="7" key="1">
    <citation type="submission" date="2010-11" db="EMBL/GenBank/DDBJ databases">
        <title>The complete sequence of chromosome of Oceanithermus profundus DSM 14977.</title>
        <authorList>
            <consortium name="US DOE Joint Genome Institute (JGI-PGF)"/>
            <person name="Lucas S."/>
            <person name="Copeland A."/>
            <person name="Lapidus A."/>
            <person name="Bruce D."/>
            <person name="Goodwin L."/>
            <person name="Pitluck S."/>
            <person name="Kyrpides N."/>
            <person name="Mavromatis K."/>
            <person name="Pagani I."/>
            <person name="Ivanova N."/>
            <person name="Zhang X."/>
            <person name="Brettin T."/>
            <person name="Detter J.C."/>
            <person name="Tapia R."/>
            <person name="Han C."/>
            <person name="Land M."/>
            <person name="Hauser L."/>
            <person name="Markowitz V."/>
            <person name="Cheng J.-F."/>
            <person name="Hugenholtz P."/>
            <person name="Woyke T."/>
            <person name="Wu D."/>
            <person name="Tindall B."/>
            <person name="Faehnrich R."/>
            <person name="Brambilla E."/>
            <person name="Klenk H.-P."/>
            <person name="Eisen J.A."/>
        </authorList>
    </citation>
    <scope>NUCLEOTIDE SEQUENCE [LARGE SCALE GENOMIC DNA]</scope>
    <source>
        <strain evidence="7">DSM 14977 / NBRC 100410 / VKM B-2274 / 506</strain>
    </source>
</reference>
<dbReference type="STRING" id="670487.Ocepr_2012"/>
<dbReference type="Pfam" id="PF00849">
    <property type="entry name" value="PseudoU_synth_2"/>
    <property type="match status" value="1"/>
</dbReference>
<dbReference type="GO" id="GO:0000455">
    <property type="term" value="P:enzyme-directed rRNA pseudouridine synthesis"/>
    <property type="evidence" value="ECO:0007669"/>
    <property type="project" value="UniProtKB-ARBA"/>
</dbReference>
<comment type="similarity">
    <text evidence="1 4">Belongs to the pseudouridine synthase RsuA family.</text>
</comment>
<dbReference type="InterPro" id="IPR020103">
    <property type="entry name" value="PsdUridine_synth_cat_dom_sf"/>
</dbReference>
<dbReference type="GO" id="GO:0120159">
    <property type="term" value="F:rRNA pseudouridine synthase activity"/>
    <property type="evidence" value="ECO:0007669"/>
    <property type="project" value="UniProtKB-ARBA"/>
</dbReference>
<evidence type="ECO:0000256" key="3">
    <source>
        <dbReference type="PROSITE-ProRule" id="PRU00182"/>
    </source>
</evidence>
<dbReference type="PROSITE" id="PS50889">
    <property type="entry name" value="S4"/>
    <property type="match status" value="1"/>
</dbReference>
<dbReference type="CDD" id="cd00165">
    <property type="entry name" value="S4"/>
    <property type="match status" value="1"/>
</dbReference>
<dbReference type="InterPro" id="IPR020094">
    <property type="entry name" value="TruA/RsuA/RluB/E/F_N"/>
</dbReference>
<accession>E4U551</accession>
<dbReference type="Pfam" id="PF01479">
    <property type="entry name" value="S4"/>
    <property type="match status" value="1"/>
</dbReference>
<dbReference type="PANTHER" id="PTHR47683">
    <property type="entry name" value="PSEUDOURIDINE SYNTHASE FAMILY PROTEIN-RELATED"/>
    <property type="match status" value="1"/>
</dbReference>
<dbReference type="Gene3D" id="3.10.290.10">
    <property type="entry name" value="RNA-binding S4 domain"/>
    <property type="match status" value="1"/>
</dbReference>
<dbReference type="FunFam" id="3.10.290.10:FF:000003">
    <property type="entry name" value="Pseudouridine synthase"/>
    <property type="match status" value="1"/>
</dbReference>
<dbReference type="SMART" id="SM00363">
    <property type="entry name" value="S4"/>
    <property type="match status" value="1"/>
</dbReference>
<keyword evidence="3" id="KW-0694">RNA-binding</keyword>
<dbReference type="InterPro" id="IPR000748">
    <property type="entry name" value="PsdUridine_synth_RsuA/RluB/E/F"/>
</dbReference>
<reference evidence="6 7" key="2">
    <citation type="journal article" date="2011" name="Stand. Genomic Sci.">
        <title>Complete genome sequence of Oceanithermus profundus type strain (506).</title>
        <authorList>
            <person name="Pati A."/>
            <person name="Zhang X."/>
            <person name="Lapidus A."/>
            <person name="Nolan M."/>
            <person name="Lucas S."/>
            <person name="Del Rio T.G."/>
            <person name="Tice H."/>
            <person name="Cheng J.F."/>
            <person name="Tapia R."/>
            <person name="Han C."/>
            <person name="Goodwin L."/>
            <person name="Pitluck S."/>
            <person name="Liolios K."/>
            <person name="Pagani I."/>
            <person name="Ivanova N."/>
            <person name="Mavromatis K."/>
            <person name="Chen A."/>
            <person name="Palaniappan K."/>
            <person name="Hauser L."/>
            <person name="Jeffries C.D."/>
            <person name="Brambilla E.M."/>
            <person name="Rohl A."/>
            <person name="Mwirichia R."/>
            <person name="Rohde M."/>
            <person name="Tindall B.J."/>
            <person name="Sikorski J."/>
            <person name="Wirth R."/>
            <person name="Goker M."/>
            <person name="Woyke T."/>
            <person name="Detter J.C."/>
            <person name="Bristow J."/>
            <person name="Eisen J.A."/>
            <person name="Markowitz V."/>
            <person name="Hugenholtz P."/>
            <person name="Kyrpides N.C."/>
            <person name="Klenk H.P."/>
            <person name="Land M."/>
        </authorList>
    </citation>
    <scope>NUCLEOTIDE SEQUENCE [LARGE SCALE GENOMIC DNA]</scope>
    <source>
        <strain evidence="7">DSM 14977 / NBRC 100410 / VKM B-2274 / 506</strain>
    </source>
</reference>
<dbReference type="SUPFAM" id="SSF55174">
    <property type="entry name" value="Alpha-L RNA-binding motif"/>
    <property type="match status" value="1"/>
</dbReference>
<dbReference type="HOGENOM" id="CLU_024979_1_2_0"/>
<sequence length="252" mass="27850">MVRMDGIRLQKYLVLAGAAPSRRKAEDLIRAGRVSVNGAVVGLGARVYPGDEVRVGGRRAELPERRVVLALHKPKGYETTRQSRSGAPTVYELLPDLPGLHPVGRLDRDSEGLLLFTNDGALTQRLTHPRYGVKKVYRVWSRKGTPPPDLLRKLERGLVLKSGVRVQALKARPKDGGAVITLTEGKKREVRYMMAAIGYPVERLVRVKMGPIRLGGQKPGTWRELSASELKALDRAAFGPEEDEAKPRSAKR</sequence>
<evidence type="ECO:0000256" key="1">
    <source>
        <dbReference type="ARBA" id="ARBA00008348"/>
    </source>
</evidence>
<keyword evidence="2 4" id="KW-0413">Isomerase</keyword>
<dbReference type="GO" id="GO:0003723">
    <property type="term" value="F:RNA binding"/>
    <property type="evidence" value="ECO:0007669"/>
    <property type="project" value="UniProtKB-KW"/>
</dbReference>
<feature type="domain" description="RNA-binding S4" evidence="5">
    <location>
        <begin position="7"/>
        <end position="72"/>
    </location>
</feature>
<dbReference type="InterPro" id="IPR002942">
    <property type="entry name" value="S4_RNA-bd"/>
</dbReference>
<organism evidence="6 7">
    <name type="scientific">Oceanithermus profundus (strain DSM 14977 / NBRC 100410 / VKM B-2274 / 506)</name>
    <dbReference type="NCBI Taxonomy" id="670487"/>
    <lineage>
        <taxon>Bacteria</taxon>
        <taxon>Thermotogati</taxon>
        <taxon>Deinococcota</taxon>
        <taxon>Deinococci</taxon>
        <taxon>Thermales</taxon>
        <taxon>Thermaceae</taxon>
        <taxon>Oceanithermus</taxon>
    </lineage>
</organism>
<dbReference type="InterPro" id="IPR006145">
    <property type="entry name" value="PsdUridine_synth_RsuA/RluA"/>
</dbReference>
<evidence type="ECO:0000313" key="7">
    <source>
        <dbReference type="Proteomes" id="UP000008722"/>
    </source>
</evidence>
<dbReference type="InterPro" id="IPR036986">
    <property type="entry name" value="S4_RNA-bd_sf"/>
</dbReference>
<evidence type="ECO:0000259" key="5">
    <source>
        <dbReference type="SMART" id="SM00363"/>
    </source>
</evidence>
<dbReference type="InterPro" id="IPR050343">
    <property type="entry name" value="RsuA_PseudoU_synthase"/>
</dbReference>
<protein>
    <recommendedName>
        <fullName evidence="4">Pseudouridine synthase</fullName>
        <ecNumber evidence="4">5.4.99.-</ecNumber>
    </recommendedName>
</protein>
<keyword evidence="7" id="KW-1185">Reference proteome</keyword>
<dbReference type="SUPFAM" id="SSF55120">
    <property type="entry name" value="Pseudouridine synthase"/>
    <property type="match status" value="1"/>
</dbReference>
<evidence type="ECO:0000313" key="6">
    <source>
        <dbReference type="EMBL" id="ADR37463.1"/>
    </source>
</evidence>
<proteinExistence type="inferred from homology"/>
<dbReference type="InterPro" id="IPR018496">
    <property type="entry name" value="PsdUridine_synth_RsuA/RluB_CS"/>
</dbReference>
<dbReference type="Proteomes" id="UP000008722">
    <property type="component" value="Chromosome"/>
</dbReference>
<dbReference type="eggNOG" id="COG1187">
    <property type="taxonomic scope" value="Bacteria"/>
</dbReference>
<dbReference type="PANTHER" id="PTHR47683:SF2">
    <property type="entry name" value="RNA-BINDING S4 DOMAIN-CONTAINING PROTEIN"/>
    <property type="match status" value="1"/>
</dbReference>
<dbReference type="CDD" id="cd02870">
    <property type="entry name" value="PseudoU_synth_RsuA_like"/>
    <property type="match status" value="1"/>
</dbReference>